<dbReference type="EMBL" id="JAGSGD010000001">
    <property type="protein sequence ID" value="MBR7619339.1"/>
    <property type="molecule type" value="Genomic_DNA"/>
</dbReference>
<dbReference type="InterPro" id="IPR052922">
    <property type="entry name" value="Cytidylate_Kinase-2"/>
</dbReference>
<reference evidence="1" key="1">
    <citation type="submission" date="2021-04" db="EMBL/GenBank/DDBJ databases">
        <title>Draft genome assembly of strain Phenylobacterium sp. 20VBR1 using MiniION and Illumina platforms.</title>
        <authorList>
            <person name="Thomas F.A."/>
            <person name="Krishnan K.P."/>
            <person name="Sinha R.K."/>
        </authorList>
    </citation>
    <scope>NUCLEOTIDE SEQUENCE</scope>
    <source>
        <strain evidence="1">20VBR1</strain>
    </source>
</reference>
<proteinExistence type="predicted"/>
<dbReference type="PANTHER" id="PTHR37816:SF1">
    <property type="entry name" value="TOXIN"/>
    <property type="match status" value="1"/>
</dbReference>
<evidence type="ECO:0000313" key="2">
    <source>
        <dbReference type="Proteomes" id="UP000622580"/>
    </source>
</evidence>
<dbReference type="Pfam" id="PF13671">
    <property type="entry name" value="AAA_33"/>
    <property type="match status" value="1"/>
</dbReference>
<gene>
    <name evidence="1" type="ORF">JKL49_08065</name>
</gene>
<name>A0A941HV36_9CAUL</name>
<dbReference type="Proteomes" id="UP000622580">
    <property type="component" value="Unassembled WGS sequence"/>
</dbReference>
<keyword evidence="1" id="KW-0418">Kinase</keyword>
<evidence type="ECO:0000313" key="1">
    <source>
        <dbReference type="EMBL" id="MBR7619339.1"/>
    </source>
</evidence>
<accession>A0A941HV36</accession>
<comment type="caution">
    <text evidence="1">The sequence shown here is derived from an EMBL/GenBank/DDBJ whole genome shotgun (WGS) entry which is preliminary data.</text>
</comment>
<dbReference type="EC" id="2.7.1.24" evidence="1"/>
<protein>
    <submittedName>
        <fullName evidence="1">Dephospho-CoA kinase</fullName>
        <ecNumber evidence="1">2.7.1.24</ecNumber>
    </submittedName>
</protein>
<dbReference type="AlphaFoldDB" id="A0A941HV36"/>
<dbReference type="SUPFAM" id="SSF52540">
    <property type="entry name" value="P-loop containing nucleoside triphosphate hydrolases"/>
    <property type="match status" value="1"/>
</dbReference>
<dbReference type="GO" id="GO:0004140">
    <property type="term" value="F:dephospho-CoA kinase activity"/>
    <property type="evidence" value="ECO:0007669"/>
    <property type="project" value="UniProtKB-EC"/>
</dbReference>
<keyword evidence="1" id="KW-0808">Transferase</keyword>
<dbReference type="PANTHER" id="PTHR37816">
    <property type="entry name" value="YALI0E33011P"/>
    <property type="match status" value="1"/>
</dbReference>
<dbReference type="RefSeq" id="WP_215339696.1">
    <property type="nucleotide sequence ID" value="NZ_JAGSGD010000001.1"/>
</dbReference>
<dbReference type="InterPro" id="IPR027417">
    <property type="entry name" value="P-loop_NTPase"/>
</dbReference>
<keyword evidence="2" id="KW-1185">Reference proteome</keyword>
<dbReference type="Gene3D" id="3.40.50.300">
    <property type="entry name" value="P-loop containing nucleotide triphosphate hydrolases"/>
    <property type="match status" value="1"/>
</dbReference>
<sequence>MTRILLLGCAGSGKTTLARRLSEKTGAPVIDLDAIWRGKTQETPEFRATLAERHVADAWISDGNFAAVTFDLRMPRTDLVVWLDRPRLTCAWRAITRVFRKGEMHQRGDLLTVLKFIWGFDRQNRPRIEALRLQYGPDVPVVRLRTDQDVAAFVDAL</sequence>
<organism evidence="1 2">
    <name type="scientific">Phenylobacterium glaciei</name>
    <dbReference type="NCBI Taxonomy" id="2803784"/>
    <lineage>
        <taxon>Bacteria</taxon>
        <taxon>Pseudomonadati</taxon>
        <taxon>Pseudomonadota</taxon>
        <taxon>Alphaproteobacteria</taxon>
        <taxon>Caulobacterales</taxon>
        <taxon>Caulobacteraceae</taxon>
        <taxon>Phenylobacterium</taxon>
    </lineage>
</organism>